<protein>
    <recommendedName>
        <fullName evidence="4">Flavin reductase like domain-containing protein</fullName>
    </recommendedName>
</protein>
<dbReference type="Pfam" id="PF01613">
    <property type="entry name" value="Flavin_Reduct"/>
    <property type="match status" value="1"/>
</dbReference>
<feature type="domain" description="Flavin reductase like" evidence="4">
    <location>
        <begin position="11"/>
        <end position="153"/>
    </location>
</feature>
<evidence type="ECO:0000256" key="2">
    <source>
        <dbReference type="ARBA" id="ARBA00022630"/>
    </source>
</evidence>
<keyword evidence="6" id="KW-1185">Reference proteome</keyword>
<evidence type="ECO:0000313" key="5">
    <source>
        <dbReference type="EMBL" id="GFO84729.1"/>
    </source>
</evidence>
<dbReference type="EMBL" id="BLYI01000027">
    <property type="protein sequence ID" value="GFO84729.1"/>
    <property type="molecule type" value="Genomic_DNA"/>
</dbReference>
<comment type="caution">
    <text evidence="5">The sequence shown here is derived from an EMBL/GenBank/DDBJ whole genome shotgun (WGS) entry which is preliminary data.</text>
</comment>
<evidence type="ECO:0000259" key="4">
    <source>
        <dbReference type="SMART" id="SM00903"/>
    </source>
</evidence>
<dbReference type="InterPro" id="IPR002563">
    <property type="entry name" value="Flavin_Rdtase-like_dom"/>
</dbReference>
<dbReference type="GO" id="GO:0016646">
    <property type="term" value="F:oxidoreductase activity, acting on the CH-NH group of donors, NAD or NADP as acceptor"/>
    <property type="evidence" value="ECO:0007669"/>
    <property type="project" value="UniProtKB-ARBA"/>
</dbReference>
<dbReference type="SMART" id="SM00903">
    <property type="entry name" value="Flavin_Reduct"/>
    <property type="match status" value="1"/>
</dbReference>
<accession>A0A916VC36</accession>
<dbReference type="PANTHER" id="PTHR43567:SF1">
    <property type="entry name" value="FLAVOREDOXIN"/>
    <property type="match status" value="1"/>
</dbReference>
<gene>
    <name evidence="5" type="ORF">ANBU17_10760</name>
</gene>
<comment type="similarity">
    <text evidence="3">Belongs to the flavoredoxin family.</text>
</comment>
<dbReference type="InterPro" id="IPR012349">
    <property type="entry name" value="Split_barrel_FMN-bd"/>
</dbReference>
<evidence type="ECO:0000313" key="6">
    <source>
        <dbReference type="Proteomes" id="UP000613208"/>
    </source>
</evidence>
<organism evidence="5 6">
    <name type="scientific">Anaerostipes butyraticus</name>
    <dbReference type="NCBI Taxonomy" id="645466"/>
    <lineage>
        <taxon>Bacteria</taxon>
        <taxon>Bacillati</taxon>
        <taxon>Bacillota</taxon>
        <taxon>Clostridia</taxon>
        <taxon>Lachnospirales</taxon>
        <taxon>Lachnospiraceae</taxon>
        <taxon>Anaerostipes</taxon>
    </lineage>
</organism>
<keyword evidence="2" id="KW-0285">Flavoprotein</keyword>
<dbReference type="InterPro" id="IPR052174">
    <property type="entry name" value="Flavoredoxin"/>
</dbReference>
<dbReference type="AlphaFoldDB" id="A0A916VC36"/>
<evidence type="ECO:0000256" key="3">
    <source>
        <dbReference type="ARBA" id="ARBA00038054"/>
    </source>
</evidence>
<proteinExistence type="inferred from homology"/>
<dbReference type="Gene3D" id="2.30.110.10">
    <property type="entry name" value="Electron Transport, Fmn-binding Protein, Chain A"/>
    <property type="match status" value="1"/>
</dbReference>
<name>A0A916VC36_9FIRM</name>
<evidence type="ECO:0000256" key="1">
    <source>
        <dbReference type="ARBA" id="ARBA00001917"/>
    </source>
</evidence>
<reference evidence="5" key="1">
    <citation type="submission" date="2020-06" db="EMBL/GenBank/DDBJ databases">
        <title>Characterization of fructooligosaccharide metabolism and fructooligosaccharide-degrading enzymes in human commensal butyrate producers.</title>
        <authorList>
            <person name="Tanno H."/>
            <person name="Fujii T."/>
            <person name="Hirano K."/>
            <person name="Maeno S."/>
            <person name="Tonozuka T."/>
            <person name="Sakamoto M."/>
            <person name="Ohkuma M."/>
            <person name="Tochio T."/>
            <person name="Endo A."/>
        </authorList>
    </citation>
    <scope>NUCLEOTIDE SEQUENCE</scope>
    <source>
        <strain evidence="5">JCM 17466</strain>
    </source>
</reference>
<sequence length="186" mass="20761">MIMKKNIGSALALYPTPVVVVGAMTGDKPTWTLVAHVGIIGHDRILVSLASAHYINQFIKKNNKLTVNLVNEDMLPEADYTGSVSGEKTDKSQIFEYEMGESGAPVINKAPLTMECSVADVYNTEGFESFICTIDHTYVEEEHLNEDNKINYQTLKPVLFEFPTYEYLKTGEVIGKCLSFKNDLQK</sequence>
<dbReference type="GO" id="GO:0010181">
    <property type="term" value="F:FMN binding"/>
    <property type="evidence" value="ECO:0007669"/>
    <property type="project" value="InterPro"/>
</dbReference>
<dbReference type="SUPFAM" id="SSF50475">
    <property type="entry name" value="FMN-binding split barrel"/>
    <property type="match status" value="1"/>
</dbReference>
<dbReference type="Proteomes" id="UP000613208">
    <property type="component" value="Unassembled WGS sequence"/>
</dbReference>
<comment type="cofactor">
    <cofactor evidence="1">
        <name>FMN</name>
        <dbReference type="ChEBI" id="CHEBI:58210"/>
    </cofactor>
</comment>
<dbReference type="PANTHER" id="PTHR43567">
    <property type="entry name" value="FLAVOREDOXIN-RELATED-RELATED"/>
    <property type="match status" value="1"/>
</dbReference>